<dbReference type="Gene3D" id="3.80.10.10">
    <property type="entry name" value="Ribonuclease Inhibitor"/>
    <property type="match status" value="1"/>
</dbReference>
<evidence type="ECO:0000256" key="1">
    <source>
        <dbReference type="ARBA" id="ARBA00022614"/>
    </source>
</evidence>
<dbReference type="Pfam" id="PF25344">
    <property type="entry name" value="PH_LRR1"/>
    <property type="match status" value="1"/>
</dbReference>
<dbReference type="PANTHER" id="PTHR48051:SF52">
    <property type="entry name" value="LEUCINE-RICH REPEAT PROTEIN 1"/>
    <property type="match status" value="1"/>
</dbReference>
<dbReference type="PROSITE" id="PS51450">
    <property type="entry name" value="LRR"/>
    <property type="match status" value="2"/>
</dbReference>
<dbReference type="Pfam" id="PF13855">
    <property type="entry name" value="LRR_8"/>
    <property type="match status" value="2"/>
</dbReference>
<dbReference type="InterPro" id="IPR057437">
    <property type="entry name" value="PIF1/LRR1_PH"/>
</dbReference>
<proteinExistence type="evidence at transcript level"/>
<dbReference type="InterPro" id="IPR032675">
    <property type="entry name" value="LRR_dom_sf"/>
</dbReference>
<dbReference type="AlphaFoldDB" id="A0A2P2HWB4"/>
<dbReference type="InterPro" id="IPR003591">
    <property type="entry name" value="Leu-rich_rpt_typical-subtyp"/>
</dbReference>
<accession>A0A2P2HWB4</accession>
<dbReference type="InterPro" id="IPR050216">
    <property type="entry name" value="LRR_domain-containing"/>
</dbReference>
<feature type="domain" description="PIF1/LRR1 pleckstrin homology" evidence="4">
    <location>
        <begin position="1"/>
        <end position="111"/>
    </location>
</feature>
<name>A0A2P2HWB4_9CRUS</name>
<reference evidence="5" key="1">
    <citation type="journal article" date="2018" name="Biosci. Biotechnol. Biochem.">
        <title>Polysaccharide hydrolase of the hadal zone amphipods Hirondellea gigas.</title>
        <authorList>
            <person name="Kobayashi H."/>
            <person name="Nagahama T."/>
            <person name="Arai W."/>
            <person name="Sasagawa Y."/>
            <person name="Umeda M."/>
            <person name="Hayashi T."/>
            <person name="Nikaido I."/>
            <person name="Watanabe H."/>
            <person name="Oguri K."/>
            <person name="Kitazato H."/>
            <person name="Fujioka K."/>
            <person name="Kido Y."/>
            <person name="Takami H."/>
        </authorList>
    </citation>
    <scope>NUCLEOTIDE SEQUENCE</scope>
    <source>
        <tissue evidence="5">Whole body</tissue>
    </source>
</reference>
<dbReference type="EMBL" id="IACF01000280">
    <property type="protein sequence ID" value="LAB66073.1"/>
    <property type="molecule type" value="mRNA"/>
</dbReference>
<dbReference type="InterPro" id="IPR001611">
    <property type="entry name" value="Leu-rich_rpt"/>
</dbReference>
<dbReference type="SMART" id="SM00364">
    <property type="entry name" value="LRR_BAC"/>
    <property type="match status" value="4"/>
</dbReference>
<dbReference type="GO" id="GO:0005737">
    <property type="term" value="C:cytoplasm"/>
    <property type="evidence" value="ECO:0007669"/>
    <property type="project" value="TreeGrafter"/>
</dbReference>
<sequence>MRITCDVSVLSRQLAGHSNMRQPRAVRSSLAICRQGTDAVLHHCTAHNKQGNEYKVLKNLVGVFSKFAKEGKFTIRLKEPKLDLVVKTDPLQAQGFLKTLKACVTGTAKVQLSNVAPVTQSHLIKPKTSMVVNSKQEYPITTAFPYSLEHLMVNNCSLTHIEARMLRLKRLQSLILTNNCINELPRAVTAMQCLRELSLPGNRIDRLHPDIFDGPIANTLSKLDLSNNEIMYLPRSVLLLQHLATLSVGSNKLRRLPHNIFRMRTLKYLDISSNNLDSLPFCLSKLRLQEMKARHNPFDLKPEILQENNDQMPSLLSLLELSLRKCASNKLVTGGIVCLPRTLRDSIRFCCRCDHCSAPIMQHCILTTRTNNFLLAEVIRYGDEDGNEVFLGYFCSKSCAFK</sequence>
<keyword evidence="1" id="KW-0433">Leucine-rich repeat</keyword>
<evidence type="ECO:0000313" key="5">
    <source>
        <dbReference type="EMBL" id="LAB66073.1"/>
    </source>
</evidence>
<keyword evidence="3" id="KW-0539">Nucleus</keyword>
<evidence type="ECO:0000256" key="3">
    <source>
        <dbReference type="ARBA" id="ARBA00023242"/>
    </source>
</evidence>
<evidence type="ECO:0000259" key="4">
    <source>
        <dbReference type="Pfam" id="PF25344"/>
    </source>
</evidence>
<dbReference type="PANTHER" id="PTHR48051">
    <property type="match status" value="1"/>
</dbReference>
<organism evidence="5">
    <name type="scientific">Hirondellea gigas</name>
    <dbReference type="NCBI Taxonomy" id="1518452"/>
    <lineage>
        <taxon>Eukaryota</taxon>
        <taxon>Metazoa</taxon>
        <taxon>Ecdysozoa</taxon>
        <taxon>Arthropoda</taxon>
        <taxon>Crustacea</taxon>
        <taxon>Multicrustacea</taxon>
        <taxon>Malacostraca</taxon>
        <taxon>Eumalacostraca</taxon>
        <taxon>Peracarida</taxon>
        <taxon>Amphipoda</taxon>
        <taxon>Amphilochidea</taxon>
        <taxon>Lysianassida</taxon>
        <taxon>Lysianassidira</taxon>
        <taxon>Lysianassoidea</taxon>
        <taxon>Lysianassidae</taxon>
        <taxon>Hirondellea</taxon>
    </lineage>
</organism>
<protein>
    <submittedName>
        <fullName evidence="5">Leucine-rich repeat and death domain-containing protein 1-like</fullName>
    </submittedName>
</protein>
<keyword evidence="2" id="KW-0677">Repeat</keyword>
<dbReference type="SUPFAM" id="SSF52058">
    <property type="entry name" value="L domain-like"/>
    <property type="match status" value="1"/>
</dbReference>
<evidence type="ECO:0000256" key="2">
    <source>
        <dbReference type="ARBA" id="ARBA00022737"/>
    </source>
</evidence>
<dbReference type="SMART" id="SM00369">
    <property type="entry name" value="LRR_TYP"/>
    <property type="match status" value="4"/>
</dbReference>